<dbReference type="Proteomes" id="UP000023152">
    <property type="component" value="Unassembled WGS sequence"/>
</dbReference>
<evidence type="ECO:0000313" key="5">
    <source>
        <dbReference type="Proteomes" id="UP000023152"/>
    </source>
</evidence>
<proteinExistence type="predicted"/>
<feature type="signal peptide" evidence="3">
    <location>
        <begin position="1"/>
        <end position="28"/>
    </location>
</feature>
<name>X6NG78_RETFI</name>
<keyword evidence="2" id="KW-0472">Membrane</keyword>
<gene>
    <name evidence="4" type="ORF">RFI_12162</name>
</gene>
<feature type="transmembrane region" description="Helical" evidence="2">
    <location>
        <begin position="288"/>
        <end position="304"/>
    </location>
</feature>
<reference evidence="4 5" key="1">
    <citation type="journal article" date="2013" name="Curr. Biol.">
        <title>The Genome of the Foraminiferan Reticulomyxa filosa.</title>
        <authorList>
            <person name="Glockner G."/>
            <person name="Hulsmann N."/>
            <person name="Schleicher M."/>
            <person name="Noegel A.A."/>
            <person name="Eichinger L."/>
            <person name="Gallinger C."/>
            <person name="Pawlowski J."/>
            <person name="Sierra R."/>
            <person name="Euteneuer U."/>
            <person name="Pillet L."/>
            <person name="Moustafa A."/>
            <person name="Platzer M."/>
            <person name="Groth M."/>
            <person name="Szafranski K."/>
            <person name="Schliwa M."/>
        </authorList>
    </citation>
    <scope>NUCLEOTIDE SEQUENCE [LARGE SCALE GENOMIC DNA]</scope>
</reference>
<feature type="compositionally biased region" description="Low complexity" evidence="1">
    <location>
        <begin position="241"/>
        <end position="258"/>
    </location>
</feature>
<organism evidence="4 5">
    <name type="scientific">Reticulomyxa filosa</name>
    <dbReference type="NCBI Taxonomy" id="46433"/>
    <lineage>
        <taxon>Eukaryota</taxon>
        <taxon>Sar</taxon>
        <taxon>Rhizaria</taxon>
        <taxon>Retaria</taxon>
        <taxon>Foraminifera</taxon>
        <taxon>Monothalamids</taxon>
        <taxon>Reticulomyxidae</taxon>
        <taxon>Reticulomyxa</taxon>
    </lineage>
</organism>
<dbReference type="OrthoDB" id="5548448at2759"/>
<keyword evidence="2" id="KW-1133">Transmembrane helix</keyword>
<keyword evidence="5" id="KW-1185">Reference proteome</keyword>
<keyword evidence="2" id="KW-0812">Transmembrane</keyword>
<dbReference type="EMBL" id="ASPP01008826">
    <property type="protein sequence ID" value="ETO24981.1"/>
    <property type="molecule type" value="Genomic_DNA"/>
</dbReference>
<dbReference type="AlphaFoldDB" id="X6NG78"/>
<accession>X6NG78</accession>
<feature type="chain" id="PRO_5004975884" evidence="3">
    <location>
        <begin position="29"/>
        <end position="312"/>
    </location>
</feature>
<evidence type="ECO:0000256" key="2">
    <source>
        <dbReference type="SAM" id="Phobius"/>
    </source>
</evidence>
<protein>
    <submittedName>
        <fullName evidence="4">Uncharacterized protein</fullName>
    </submittedName>
</protein>
<evidence type="ECO:0000256" key="1">
    <source>
        <dbReference type="SAM" id="MobiDB-lite"/>
    </source>
</evidence>
<comment type="caution">
    <text evidence="4">The sequence shown here is derived from an EMBL/GenBank/DDBJ whole genome shotgun (WGS) entry which is preliminary data.</text>
</comment>
<sequence>MYIYTTHITTGRLTKLCLLLISLIPDEQDTIQTWTNEGFDDLCKAIVTLTSCYDKHRSLWKDDNEKILQLFEHVTKRIYRDFSLRMLDLAKFEILQSFDEKETMNTDFNNDDFPKPLVLEDATMGPQSQFYDTLHVHDRLTMLGNLGRTSAQCSILFLYEESIKRVRQIMDFYHGQSTEQINDVKMAVIHEQLWWLFQMLGYLLADDCDGETPTIPIMLLNVNKNMFSQTEGAFNDEHDNSMASDETMSSSTSSLSSSQDPLFTAIQPLFMWAKFENQCIAQRKKDPFLSPHLGLVFFFFFYAIQHNTTHNA</sequence>
<keyword evidence="3" id="KW-0732">Signal</keyword>
<evidence type="ECO:0000256" key="3">
    <source>
        <dbReference type="SAM" id="SignalP"/>
    </source>
</evidence>
<evidence type="ECO:0000313" key="4">
    <source>
        <dbReference type="EMBL" id="ETO24981.1"/>
    </source>
</evidence>
<feature type="region of interest" description="Disordered" evidence="1">
    <location>
        <begin position="238"/>
        <end position="258"/>
    </location>
</feature>